<dbReference type="SUPFAM" id="SSF56317">
    <property type="entry name" value="Carbon-nitrogen hydrolase"/>
    <property type="match status" value="1"/>
</dbReference>
<dbReference type="PANTHER" id="PTHR43674:SF16">
    <property type="entry name" value="CARBON-NITROGEN FAMILY, PUTATIVE (AFU_ORTHOLOGUE AFUA_5G02350)-RELATED"/>
    <property type="match status" value="1"/>
</dbReference>
<proteinExistence type="predicted"/>
<dbReference type="Gene3D" id="3.60.110.10">
    <property type="entry name" value="Carbon-nitrogen hydrolase"/>
    <property type="match status" value="1"/>
</dbReference>
<gene>
    <name evidence="3" type="primary">ramA</name>
    <name evidence="3" type="ORF">MET9862_00382</name>
</gene>
<dbReference type="GO" id="GO:0016811">
    <property type="term" value="F:hydrolase activity, acting on carbon-nitrogen (but not peptide) bonds, in linear amides"/>
    <property type="evidence" value="ECO:0007669"/>
    <property type="project" value="TreeGrafter"/>
</dbReference>
<accession>A0A509E9K6</accession>
<dbReference type="Pfam" id="PF00795">
    <property type="entry name" value="CN_hydrolase"/>
    <property type="match status" value="1"/>
</dbReference>
<feature type="domain" description="CN hydrolase" evidence="2">
    <location>
        <begin position="1"/>
        <end position="247"/>
    </location>
</feature>
<organism evidence="3 4">
    <name type="scientific">Methylobacterium symbioticum</name>
    <dbReference type="NCBI Taxonomy" id="2584084"/>
    <lineage>
        <taxon>Bacteria</taxon>
        <taxon>Pseudomonadati</taxon>
        <taxon>Pseudomonadota</taxon>
        <taxon>Alphaproteobacteria</taxon>
        <taxon>Hyphomicrobiales</taxon>
        <taxon>Methylobacteriaceae</taxon>
        <taxon>Methylobacterium</taxon>
    </lineage>
</organism>
<dbReference type="EMBL" id="CABFPH010000003">
    <property type="protein sequence ID" value="VUD69823.1"/>
    <property type="molecule type" value="Genomic_DNA"/>
</dbReference>
<dbReference type="PROSITE" id="PS50263">
    <property type="entry name" value="CN_HYDROLASE"/>
    <property type="match status" value="1"/>
</dbReference>
<evidence type="ECO:0000313" key="4">
    <source>
        <dbReference type="Proteomes" id="UP000410984"/>
    </source>
</evidence>
<evidence type="ECO:0000259" key="2">
    <source>
        <dbReference type="PROSITE" id="PS50263"/>
    </source>
</evidence>
<sequence>MRIAVAQLSGRIGQVEANRARSRTAIAEAAAAECSLVVLPELIVSGYTVEPATLRDAAEPLQGPTLELWSGLARTHGIHVAGGFCEREGDHLYNSAILVGPDGLRLHYRKLHLFDREKEVFTPGDKGLPVVETPIGRIGLCVCYDLRFVEVLRGLALAGAEIAAVPTAWVGGFDRGARAPGSMIGQAQGAVLQANLDQIFVACASQAGIEGGTRFLGSSLVADPFGNLLAGPLAEDCEATACADVDLAQVRSAQKRSDRIRPRADRRTDVYALRVGMELY</sequence>
<dbReference type="InterPro" id="IPR050345">
    <property type="entry name" value="Aliph_Amidase/BUP"/>
</dbReference>
<protein>
    <submittedName>
        <fullName evidence="3">(R)-stereoselective amidase</fullName>
        <ecNumber evidence="3">3.5.1.100</ecNumber>
    </submittedName>
</protein>
<evidence type="ECO:0000313" key="3">
    <source>
        <dbReference type="EMBL" id="VUD69823.1"/>
    </source>
</evidence>
<dbReference type="AlphaFoldDB" id="A0A509E9K6"/>
<name>A0A509E9K6_9HYPH</name>
<dbReference type="InterPro" id="IPR036526">
    <property type="entry name" value="C-N_Hydrolase_sf"/>
</dbReference>
<dbReference type="EC" id="3.5.1.100" evidence="3"/>
<dbReference type="InterPro" id="IPR003010">
    <property type="entry name" value="C-N_Hydrolase"/>
</dbReference>
<keyword evidence="4" id="KW-1185">Reference proteome</keyword>
<evidence type="ECO:0000256" key="1">
    <source>
        <dbReference type="ARBA" id="ARBA00022801"/>
    </source>
</evidence>
<dbReference type="RefSeq" id="WP_142581419.1">
    <property type="nucleotide sequence ID" value="NZ_CABFPH010000003.1"/>
</dbReference>
<reference evidence="3 4" key="1">
    <citation type="submission" date="2019-06" db="EMBL/GenBank/DDBJ databases">
        <authorList>
            <person name="Rodrigo-Torres L."/>
            <person name="Arahal R. D."/>
            <person name="Lucena T."/>
        </authorList>
    </citation>
    <scope>NUCLEOTIDE SEQUENCE [LARGE SCALE GENOMIC DNA]</scope>
    <source>
        <strain evidence="3 4">SB0023/3</strain>
    </source>
</reference>
<dbReference type="PANTHER" id="PTHR43674">
    <property type="entry name" value="NITRILASE C965.09-RELATED"/>
    <property type="match status" value="1"/>
</dbReference>
<dbReference type="OrthoDB" id="9811121at2"/>
<dbReference type="Proteomes" id="UP000410984">
    <property type="component" value="Unassembled WGS sequence"/>
</dbReference>
<keyword evidence="1 3" id="KW-0378">Hydrolase</keyword>